<organism evidence="1 2">
    <name type="scientific">Aldrovandia affinis</name>
    <dbReference type="NCBI Taxonomy" id="143900"/>
    <lineage>
        <taxon>Eukaryota</taxon>
        <taxon>Metazoa</taxon>
        <taxon>Chordata</taxon>
        <taxon>Craniata</taxon>
        <taxon>Vertebrata</taxon>
        <taxon>Euteleostomi</taxon>
        <taxon>Actinopterygii</taxon>
        <taxon>Neopterygii</taxon>
        <taxon>Teleostei</taxon>
        <taxon>Notacanthiformes</taxon>
        <taxon>Halosauridae</taxon>
        <taxon>Aldrovandia</taxon>
    </lineage>
</organism>
<dbReference type="Gene3D" id="3.60.10.10">
    <property type="entry name" value="Endonuclease/exonuclease/phosphatase"/>
    <property type="match status" value="1"/>
</dbReference>
<dbReference type="EMBL" id="JAINUG010000007">
    <property type="protein sequence ID" value="KAJ8416015.1"/>
    <property type="molecule type" value="Genomic_DNA"/>
</dbReference>
<accession>A0AAD7T7Z7</accession>
<dbReference type="InterPro" id="IPR036691">
    <property type="entry name" value="Endo/exonu/phosph_ase_sf"/>
</dbReference>
<proteinExistence type="predicted"/>
<protein>
    <submittedName>
        <fullName evidence="1">Uncharacterized protein</fullName>
    </submittedName>
</protein>
<keyword evidence="2" id="KW-1185">Reference proteome</keyword>
<dbReference type="AlphaFoldDB" id="A0AAD7T7Z7"/>
<evidence type="ECO:0000313" key="2">
    <source>
        <dbReference type="Proteomes" id="UP001221898"/>
    </source>
</evidence>
<name>A0AAD7T7Z7_9TELE</name>
<sequence length="187" mass="20705">MQGDVYLLQKVHLRDEEDAAVFAWEWVWSPSGWGSRLEVCLSTMRSLILGGEFNVCFDRRDGVGKGGIDYSARALAEVVKDFSLVDTFRALHPSDAGFTWRNTRGAVSRLGNSCFFWECPFAGVFWGLVLGLLRRVGPRFVLSGDGVVFRRGLRVVPTVSAGLIWDVLGYAPSGYCEKTGCRQWAGG</sequence>
<evidence type="ECO:0000313" key="1">
    <source>
        <dbReference type="EMBL" id="KAJ8416015.1"/>
    </source>
</evidence>
<dbReference type="SUPFAM" id="SSF56219">
    <property type="entry name" value="DNase I-like"/>
    <property type="match status" value="1"/>
</dbReference>
<reference evidence="1" key="1">
    <citation type="journal article" date="2023" name="Science">
        <title>Genome structures resolve the early diversification of teleost fishes.</title>
        <authorList>
            <person name="Parey E."/>
            <person name="Louis A."/>
            <person name="Montfort J."/>
            <person name="Bouchez O."/>
            <person name="Roques C."/>
            <person name="Iampietro C."/>
            <person name="Lluch J."/>
            <person name="Castinel A."/>
            <person name="Donnadieu C."/>
            <person name="Desvignes T."/>
            <person name="Floi Bucao C."/>
            <person name="Jouanno E."/>
            <person name="Wen M."/>
            <person name="Mejri S."/>
            <person name="Dirks R."/>
            <person name="Jansen H."/>
            <person name="Henkel C."/>
            <person name="Chen W.J."/>
            <person name="Zahm M."/>
            <person name="Cabau C."/>
            <person name="Klopp C."/>
            <person name="Thompson A.W."/>
            <person name="Robinson-Rechavi M."/>
            <person name="Braasch I."/>
            <person name="Lecointre G."/>
            <person name="Bobe J."/>
            <person name="Postlethwait J.H."/>
            <person name="Berthelot C."/>
            <person name="Roest Crollius H."/>
            <person name="Guiguen Y."/>
        </authorList>
    </citation>
    <scope>NUCLEOTIDE SEQUENCE</scope>
    <source>
        <strain evidence="1">NC1722</strain>
    </source>
</reference>
<gene>
    <name evidence="1" type="ORF">AAFF_G00380370</name>
</gene>
<comment type="caution">
    <text evidence="1">The sequence shown here is derived from an EMBL/GenBank/DDBJ whole genome shotgun (WGS) entry which is preliminary data.</text>
</comment>
<dbReference type="Proteomes" id="UP001221898">
    <property type="component" value="Unassembled WGS sequence"/>
</dbReference>